<dbReference type="EMBL" id="DS863226">
    <property type="protein sequence ID" value="EEC14203.1"/>
    <property type="molecule type" value="Genomic_DNA"/>
</dbReference>
<evidence type="ECO:0000313" key="3">
    <source>
        <dbReference type="EnsemblMetazoa" id="ISCW020990-PA"/>
    </source>
</evidence>
<evidence type="ECO:0000313" key="4">
    <source>
        <dbReference type="Proteomes" id="UP000001555"/>
    </source>
</evidence>
<protein>
    <submittedName>
        <fullName evidence="2 3">Uncharacterized protein</fullName>
    </submittedName>
</protein>
<accession>B7Q5T1</accession>
<dbReference type="HOGENOM" id="CLU_2725025_0_0_1"/>
<dbReference type="EMBL" id="ABJB010299941">
    <property type="status" value="NOT_ANNOTATED_CDS"/>
    <property type="molecule type" value="Genomic_DNA"/>
</dbReference>
<feature type="region of interest" description="Disordered" evidence="1">
    <location>
        <begin position="25"/>
        <end position="72"/>
    </location>
</feature>
<evidence type="ECO:0000256" key="1">
    <source>
        <dbReference type="SAM" id="MobiDB-lite"/>
    </source>
</evidence>
<proteinExistence type="predicted"/>
<reference evidence="3" key="2">
    <citation type="submission" date="2020-05" db="UniProtKB">
        <authorList>
            <consortium name="EnsemblMetazoa"/>
        </authorList>
    </citation>
    <scope>IDENTIFICATION</scope>
    <source>
        <strain evidence="3">wikel</strain>
    </source>
</reference>
<keyword evidence="4" id="KW-1185">Reference proteome</keyword>
<evidence type="ECO:0000313" key="2">
    <source>
        <dbReference type="EMBL" id="EEC14203.1"/>
    </source>
</evidence>
<organism>
    <name type="scientific">Ixodes scapularis</name>
    <name type="common">Black-legged tick</name>
    <name type="synonym">Deer tick</name>
    <dbReference type="NCBI Taxonomy" id="6945"/>
    <lineage>
        <taxon>Eukaryota</taxon>
        <taxon>Metazoa</taxon>
        <taxon>Ecdysozoa</taxon>
        <taxon>Arthropoda</taxon>
        <taxon>Chelicerata</taxon>
        <taxon>Arachnida</taxon>
        <taxon>Acari</taxon>
        <taxon>Parasitiformes</taxon>
        <taxon>Ixodida</taxon>
        <taxon>Ixodoidea</taxon>
        <taxon>Ixodidae</taxon>
        <taxon>Ixodinae</taxon>
        <taxon>Ixodes</taxon>
    </lineage>
</organism>
<sequence>MGLHAALDGRDDGLKSSAVLVEDDAGASFQRPEPTWLQSVQVKEPEDALRGTETRPAYRAPRPSFPPVPECA</sequence>
<dbReference type="AlphaFoldDB" id="B7Q5T1"/>
<dbReference type="InParanoid" id="B7Q5T1"/>
<reference evidence="2 4" key="1">
    <citation type="submission" date="2008-03" db="EMBL/GenBank/DDBJ databases">
        <title>Annotation of Ixodes scapularis.</title>
        <authorList>
            <consortium name="Ixodes scapularis Genome Project Consortium"/>
            <person name="Caler E."/>
            <person name="Hannick L.I."/>
            <person name="Bidwell S."/>
            <person name="Joardar V."/>
            <person name="Thiagarajan M."/>
            <person name="Amedeo P."/>
            <person name="Galinsky K.J."/>
            <person name="Schobel S."/>
            <person name="Inman J."/>
            <person name="Hostetler J."/>
            <person name="Miller J."/>
            <person name="Hammond M."/>
            <person name="Megy K."/>
            <person name="Lawson D."/>
            <person name="Kodira C."/>
            <person name="Sutton G."/>
            <person name="Meyer J."/>
            <person name="Hill C.A."/>
            <person name="Birren B."/>
            <person name="Nene V."/>
            <person name="Collins F."/>
            <person name="Alarcon-Chaidez F."/>
            <person name="Wikel S."/>
            <person name="Strausberg R."/>
        </authorList>
    </citation>
    <scope>NUCLEOTIDE SEQUENCE [LARGE SCALE GENOMIC DNA]</scope>
    <source>
        <strain evidence="4">Wikel</strain>
        <strain evidence="2">Wikel colony</strain>
    </source>
</reference>
<dbReference type="VEuPathDB" id="VectorBase:ISCW020990"/>
<dbReference type="Proteomes" id="UP000001555">
    <property type="component" value="Unassembled WGS sequence"/>
</dbReference>
<feature type="compositionally biased region" description="Pro residues" evidence="1">
    <location>
        <begin position="63"/>
        <end position="72"/>
    </location>
</feature>
<dbReference type="PaxDb" id="6945-B7Q5T1"/>
<name>B7Q5T1_IXOSC</name>
<dbReference type="EnsemblMetazoa" id="ISCW020990-RA">
    <property type="protein sequence ID" value="ISCW020990-PA"/>
    <property type="gene ID" value="ISCW020990"/>
</dbReference>
<feature type="compositionally biased region" description="Basic and acidic residues" evidence="1">
    <location>
        <begin position="43"/>
        <end position="53"/>
    </location>
</feature>
<dbReference type="VEuPathDB" id="VectorBase:ISCI020990"/>
<gene>
    <name evidence="2" type="ORF">IscW_ISCW020990</name>
</gene>